<comment type="similarity">
    <text evidence="1">Belongs to the TRAFAC class TrmE-Era-EngA-EngB-Septin-like GTPase superfamily. AIG1/Toc34/Toc159-like paraseptin GTPase family. IAN subfamily.</text>
</comment>
<dbReference type="Proteomes" id="UP000257200">
    <property type="component" value="Unplaced"/>
</dbReference>
<dbReference type="InterPro" id="IPR045058">
    <property type="entry name" value="GIMA/IAN/Toc"/>
</dbReference>
<dbReference type="InterPro" id="IPR027417">
    <property type="entry name" value="P-loop_NTPase"/>
</dbReference>
<name>A0A3Q1HEC3_9TELE</name>
<keyword evidence="3" id="KW-0342">GTP-binding</keyword>
<dbReference type="PROSITE" id="PS51720">
    <property type="entry name" value="G_AIG1"/>
    <property type="match status" value="1"/>
</dbReference>
<dbReference type="GeneTree" id="ENSGT01140000282522"/>
<reference evidence="5" key="2">
    <citation type="submission" date="2025-09" db="UniProtKB">
        <authorList>
            <consortium name="Ensembl"/>
        </authorList>
    </citation>
    <scope>IDENTIFICATION</scope>
</reference>
<dbReference type="SUPFAM" id="SSF52540">
    <property type="entry name" value="P-loop containing nucleoside triphosphate hydrolases"/>
    <property type="match status" value="2"/>
</dbReference>
<keyword evidence="6" id="KW-1185">Reference proteome</keyword>
<evidence type="ECO:0000256" key="3">
    <source>
        <dbReference type="ARBA" id="ARBA00023134"/>
    </source>
</evidence>
<dbReference type="GO" id="GO:0005525">
    <property type="term" value="F:GTP binding"/>
    <property type="evidence" value="ECO:0007669"/>
    <property type="project" value="UniProtKB-KW"/>
</dbReference>
<evidence type="ECO:0000256" key="1">
    <source>
        <dbReference type="ARBA" id="ARBA00008535"/>
    </source>
</evidence>
<dbReference type="Ensembl" id="ENSAPOT00000002057.1">
    <property type="protein sequence ID" value="ENSAPOP00000027105.1"/>
    <property type="gene ID" value="ENSAPOG00000011384.1"/>
</dbReference>
<feature type="domain" description="AIG1-type G" evidence="4">
    <location>
        <begin position="1"/>
        <end position="222"/>
    </location>
</feature>
<reference evidence="5" key="1">
    <citation type="submission" date="2025-08" db="UniProtKB">
        <authorList>
            <consortium name="Ensembl"/>
        </authorList>
    </citation>
    <scope>IDENTIFICATION</scope>
</reference>
<dbReference type="Gene3D" id="3.40.50.300">
    <property type="entry name" value="P-loop containing nucleotide triphosphate hydrolases"/>
    <property type="match status" value="2"/>
</dbReference>
<sequence length="222" mass="24972">ELRIVLLGKSDDKKTALGNIIVGKKEFSVQRFSGGKHCEAARGTWNKKPFTVVKTPDMFNLSEEIRKKVVKRCVDLCSPGPNVLLLLVKHSDFTEENRKTLKFILSLFGEDAFKHSMVIMTQNEDRQNQSVEKLLQDCEQKQHRINLDKKDPSGHEVQELMQKMQTIVSDHRGGYLRVTEEEDQTVLNLVLCGRRGAGKTSAVNAILGPKKLGGPKDSLECV</sequence>
<dbReference type="Pfam" id="PF04548">
    <property type="entry name" value="AIG1"/>
    <property type="match status" value="1"/>
</dbReference>
<evidence type="ECO:0000313" key="6">
    <source>
        <dbReference type="Proteomes" id="UP000257200"/>
    </source>
</evidence>
<evidence type="ECO:0000259" key="4">
    <source>
        <dbReference type="PROSITE" id="PS51720"/>
    </source>
</evidence>
<dbReference type="PANTHER" id="PTHR10903:SF170">
    <property type="entry name" value="GTPASE IMAP FAMILY MEMBER 7"/>
    <property type="match status" value="1"/>
</dbReference>
<organism evidence="5 6">
    <name type="scientific">Acanthochromis polyacanthus</name>
    <name type="common">spiny chromis</name>
    <dbReference type="NCBI Taxonomy" id="80966"/>
    <lineage>
        <taxon>Eukaryota</taxon>
        <taxon>Metazoa</taxon>
        <taxon>Chordata</taxon>
        <taxon>Craniata</taxon>
        <taxon>Vertebrata</taxon>
        <taxon>Euteleostomi</taxon>
        <taxon>Actinopterygii</taxon>
        <taxon>Neopterygii</taxon>
        <taxon>Teleostei</taxon>
        <taxon>Neoteleostei</taxon>
        <taxon>Acanthomorphata</taxon>
        <taxon>Ovalentaria</taxon>
        <taxon>Pomacentridae</taxon>
        <taxon>Acanthochromis</taxon>
    </lineage>
</organism>
<proteinExistence type="inferred from homology"/>
<evidence type="ECO:0000313" key="5">
    <source>
        <dbReference type="Ensembl" id="ENSAPOP00000027105.1"/>
    </source>
</evidence>
<protein>
    <recommendedName>
        <fullName evidence="4">AIG1-type G domain-containing protein</fullName>
    </recommendedName>
</protein>
<evidence type="ECO:0000256" key="2">
    <source>
        <dbReference type="ARBA" id="ARBA00022741"/>
    </source>
</evidence>
<dbReference type="STRING" id="80966.ENSAPOP00000027105"/>
<dbReference type="AlphaFoldDB" id="A0A3Q1HEC3"/>
<dbReference type="InParanoid" id="A0A3Q1HEC3"/>
<keyword evidence="2" id="KW-0547">Nucleotide-binding</keyword>
<dbReference type="InterPro" id="IPR006703">
    <property type="entry name" value="G_AIG1"/>
</dbReference>
<dbReference type="PANTHER" id="PTHR10903">
    <property type="entry name" value="GTPASE, IMAP FAMILY MEMBER-RELATED"/>
    <property type="match status" value="1"/>
</dbReference>
<accession>A0A3Q1HEC3</accession>